<evidence type="ECO:0000313" key="4">
    <source>
        <dbReference type="Proteomes" id="UP000199317"/>
    </source>
</evidence>
<evidence type="ECO:0000313" key="3">
    <source>
        <dbReference type="EMBL" id="SDO91661.1"/>
    </source>
</evidence>
<dbReference type="OrthoDB" id="8561839at2"/>
<feature type="transmembrane region" description="Helical" evidence="2">
    <location>
        <begin position="20"/>
        <end position="39"/>
    </location>
</feature>
<feature type="transmembrane region" description="Helical" evidence="2">
    <location>
        <begin position="113"/>
        <end position="134"/>
    </location>
</feature>
<dbReference type="RefSeq" id="WP_092832760.1">
    <property type="nucleotide sequence ID" value="NZ_CP028290.1"/>
</dbReference>
<reference evidence="4" key="1">
    <citation type="submission" date="2016-10" db="EMBL/GenBank/DDBJ databases">
        <authorList>
            <person name="Varghese N."/>
            <person name="Submissions S."/>
        </authorList>
    </citation>
    <scope>NUCLEOTIDE SEQUENCE [LARGE SCALE GENOMIC DNA]</scope>
    <source>
        <strain evidence="4">DSM 17101</strain>
    </source>
</reference>
<evidence type="ECO:0000256" key="1">
    <source>
        <dbReference type="SAM" id="MobiDB-lite"/>
    </source>
</evidence>
<feature type="transmembrane region" description="Helical" evidence="2">
    <location>
        <begin position="185"/>
        <end position="204"/>
    </location>
</feature>
<keyword evidence="4" id="KW-1185">Reference proteome</keyword>
<accession>A0A1H0NGB4</accession>
<gene>
    <name evidence="3" type="ORF">SAMN04489708_1059</name>
</gene>
<proteinExistence type="predicted"/>
<protein>
    <submittedName>
        <fullName evidence="3">Conserved TM helix</fullName>
    </submittedName>
</protein>
<dbReference type="AlphaFoldDB" id="A0A1H0NGB4"/>
<name>A0A1H0NGB4_9BURK</name>
<feature type="transmembrane region" description="Helical" evidence="2">
    <location>
        <begin position="155"/>
        <end position="173"/>
    </location>
</feature>
<dbReference type="Proteomes" id="UP000199317">
    <property type="component" value="Unassembled WGS sequence"/>
</dbReference>
<feature type="transmembrane region" description="Helical" evidence="2">
    <location>
        <begin position="78"/>
        <end position="101"/>
    </location>
</feature>
<sequence>MEHFAFPLEPVRAMLFQLGAFLPRLLVALVVVAVGWLVAKAARFAVTRGLRAINVQVLAERAGLDGFLRQAGSKTDTIGLFGLLAYGIVLLAALLIAFNGMGLSYVTALLSRVLWFIPNLFIALLILALGAYFARFVGDMVSAYCRRAGMADTVLLGKVAQYAIVIFSVLIALDQLGIGGDIVRQSFLILLGGIVFGLALAFGLGGRERAAECIEQWWPRRRGDAPASREPLVPPRDPRDPRDPGF</sequence>
<dbReference type="Gene3D" id="1.10.287.1260">
    <property type="match status" value="1"/>
</dbReference>
<dbReference type="Pfam" id="PF05552">
    <property type="entry name" value="MS_channel_1st_1"/>
    <property type="match status" value="2"/>
</dbReference>
<keyword evidence="2" id="KW-1133">Transmembrane helix</keyword>
<keyword evidence="2" id="KW-0812">Transmembrane</keyword>
<feature type="compositionally biased region" description="Basic and acidic residues" evidence="1">
    <location>
        <begin position="236"/>
        <end position="246"/>
    </location>
</feature>
<dbReference type="InterPro" id="IPR008910">
    <property type="entry name" value="MSC_TM_helix"/>
</dbReference>
<dbReference type="EMBL" id="FNJL01000005">
    <property type="protein sequence ID" value="SDO91661.1"/>
    <property type="molecule type" value="Genomic_DNA"/>
</dbReference>
<feature type="region of interest" description="Disordered" evidence="1">
    <location>
        <begin position="222"/>
        <end position="246"/>
    </location>
</feature>
<keyword evidence="2" id="KW-0472">Membrane</keyword>
<organism evidence="3 4">
    <name type="scientific">Paracidovorax cattleyae</name>
    <dbReference type="NCBI Taxonomy" id="80868"/>
    <lineage>
        <taxon>Bacteria</taxon>
        <taxon>Pseudomonadati</taxon>
        <taxon>Pseudomonadota</taxon>
        <taxon>Betaproteobacteria</taxon>
        <taxon>Burkholderiales</taxon>
        <taxon>Comamonadaceae</taxon>
        <taxon>Paracidovorax</taxon>
    </lineage>
</organism>
<evidence type="ECO:0000256" key="2">
    <source>
        <dbReference type="SAM" id="Phobius"/>
    </source>
</evidence>